<sequence>MRLRSDIFVSALLRRVFSAGGFAAVEQRGAEQAGAIFIRHRFRDGTEDLYGPAPQMLADDDGERRFERRLQRVEAPDVDTLIARERRFDSDLWLIELDTETIEGLFGVVNAD</sequence>
<reference evidence="1 2" key="1">
    <citation type="submission" date="2019-07" db="EMBL/GenBank/DDBJ databases">
        <title>Ln-dependent methylotrophs.</title>
        <authorList>
            <person name="Tani A."/>
        </authorList>
    </citation>
    <scope>NUCLEOTIDE SEQUENCE [LARGE SCALE GENOMIC DNA]</scope>
    <source>
        <strain evidence="1 2">SM12</strain>
    </source>
</reference>
<dbReference type="RefSeq" id="WP_143126089.1">
    <property type="nucleotide sequence ID" value="NZ_VJMG01000043.1"/>
</dbReference>
<protein>
    <submittedName>
        <fullName evidence="1">DUF1491 family protein</fullName>
    </submittedName>
</protein>
<accession>A0A549T6I2</accession>
<evidence type="ECO:0000313" key="1">
    <source>
        <dbReference type="EMBL" id="TRL37484.1"/>
    </source>
</evidence>
<dbReference type="InterPro" id="IPR009964">
    <property type="entry name" value="DUF1491"/>
</dbReference>
<organism evidence="1 2">
    <name type="scientific">Rhizobium straminoryzae</name>
    <dbReference type="NCBI Taxonomy" id="1387186"/>
    <lineage>
        <taxon>Bacteria</taxon>
        <taxon>Pseudomonadati</taxon>
        <taxon>Pseudomonadota</taxon>
        <taxon>Alphaproteobacteria</taxon>
        <taxon>Hyphomicrobiales</taxon>
        <taxon>Rhizobiaceae</taxon>
        <taxon>Rhizobium/Agrobacterium group</taxon>
        <taxon>Rhizobium</taxon>
    </lineage>
</organism>
<dbReference type="Proteomes" id="UP000316801">
    <property type="component" value="Unassembled WGS sequence"/>
</dbReference>
<dbReference type="Gene3D" id="3.40.1530.20">
    <property type="entry name" value="Protein of unknown function (DUF1491)"/>
    <property type="match status" value="1"/>
</dbReference>
<keyword evidence="2" id="KW-1185">Reference proteome</keyword>
<gene>
    <name evidence="1" type="ORF">FNA46_15365</name>
</gene>
<proteinExistence type="predicted"/>
<evidence type="ECO:0000313" key="2">
    <source>
        <dbReference type="Proteomes" id="UP000316801"/>
    </source>
</evidence>
<name>A0A549T6I2_9HYPH</name>
<comment type="caution">
    <text evidence="1">The sequence shown here is derived from an EMBL/GenBank/DDBJ whole genome shotgun (WGS) entry which is preliminary data.</text>
</comment>
<dbReference type="Pfam" id="PF07372">
    <property type="entry name" value="DUF1491"/>
    <property type="match status" value="1"/>
</dbReference>
<dbReference type="AlphaFoldDB" id="A0A549T6I2"/>
<dbReference type="EMBL" id="VJMG01000043">
    <property type="protein sequence ID" value="TRL37484.1"/>
    <property type="molecule type" value="Genomic_DNA"/>
</dbReference>